<dbReference type="EMBL" id="PUIA01000094">
    <property type="protein sequence ID" value="PQO25134.1"/>
    <property type="molecule type" value="Genomic_DNA"/>
</dbReference>
<evidence type="ECO:0000313" key="2">
    <source>
        <dbReference type="EMBL" id="PQO25134.1"/>
    </source>
</evidence>
<keyword evidence="1" id="KW-1133">Transmembrane helix</keyword>
<comment type="caution">
    <text evidence="2">The sequence shown here is derived from an EMBL/GenBank/DDBJ whole genome shotgun (WGS) entry which is preliminary data.</text>
</comment>
<dbReference type="Proteomes" id="UP000240009">
    <property type="component" value="Unassembled WGS sequence"/>
</dbReference>
<gene>
    <name evidence="2" type="ORF">C5Y96_26920</name>
</gene>
<dbReference type="AlphaFoldDB" id="A0A2S8EZR7"/>
<evidence type="ECO:0000256" key="1">
    <source>
        <dbReference type="SAM" id="Phobius"/>
    </source>
</evidence>
<dbReference type="OrthoDB" id="290549at2"/>
<feature type="transmembrane region" description="Helical" evidence="1">
    <location>
        <begin position="20"/>
        <end position="39"/>
    </location>
</feature>
<dbReference type="RefSeq" id="WP_105359830.1">
    <property type="nucleotide sequence ID" value="NZ_PUIA01000094.1"/>
</dbReference>
<keyword evidence="1" id="KW-0812">Transmembrane</keyword>
<protein>
    <submittedName>
        <fullName evidence="2">Uncharacterized protein</fullName>
    </submittedName>
</protein>
<reference evidence="2 3" key="1">
    <citation type="submission" date="2018-02" db="EMBL/GenBank/DDBJ databases">
        <title>Comparative genomes isolates from brazilian mangrove.</title>
        <authorList>
            <person name="Araujo J.E."/>
            <person name="Taketani R.G."/>
            <person name="Silva M.C.P."/>
            <person name="Loureco M.V."/>
            <person name="Andreote F.D."/>
        </authorList>
    </citation>
    <scope>NUCLEOTIDE SEQUENCE [LARGE SCALE GENOMIC DNA]</scope>
    <source>
        <strain evidence="2 3">HEX-2 MGV</strain>
    </source>
</reference>
<accession>A0A2S8EZR7</accession>
<organism evidence="2 3">
    <name type="scientific">Blastopirellula marina</name>
    <dbReference type="NCBI Taxonomy" id="124"/>
    <lineage>
        <taxon>Bacteria</taxon>
        <taxon>Pseudomonadati</taxon>
        <taxon>Planctomycetota</taxon>
        <taxon>Planctomycetia</taxon>
        <taxon>Pirellulales</taxon>
        <taxon>Pirellulaceae</taxon>
        <taxon>Blastopirellula</taxon>
    </lineage>
</organism>
<sequence>MNASETPATETPSPVRRNRWTSFSLLTILLLLTIVALSISHVRMSWQMDENNQAMATMEAELTQLRKEAGYLEITDEKLVHVVAPPTHEDLVWRWKVFVPQGVVMKSHMQTKRSTGSSMTTTSQLDEGENLVELAIYRGPEGEWKQKITVIRGHDTSSSSVDLPEDFMSWLNNASTGSSGIMRSSGTTTFQPDEDITLLKMTARGREKPDPNTGAPGKDLEAFTEITAWLEPEASTSNE</sequence>
<proteinExistence type="predicted"/>
<name>A0A2S8EZR7_9BACT</name>
<keyword evidence="1" id="KW-0472">Membrane</keyword>
<evidence type="ECO:0000313" key="3">
    <source>
        <dbReference type="Proteomes" id="UP000240009"/>
    </source>
</evidence>